<name>H1Q0G2_9BACT</name>
<comment type="caution">
    <text evidence="1">The sequence shown here is derived from an EMBL/GenBank/DDBJ whole genome shotgun (WGS) entry which is preliminary data.</text>
</comment>
<dbReference type="EMBL" id="AGWK01000014">
    <property type="protein sequence ID" value="EHO73691.1"/>
    <property type="molecule type" value="Genomic_DNA"/>
</dbReference>
<keyword evidence="2" id="KW-1185">Reference proteome</keyword>
<gene>
    <name evidence="1" type="ORF">HMPREF9140_00400</name>
</gene>
<dbReference type="PATRIC" id="fig|883158.3.peg.415"/>
<dbReference type="eggNOG" id="COG0457">
    <property type="taxonomic scope" value="Bacteria"/>
</dbReference>
<organism evidence="1 2">
    <name type="scientific">Prevotella micans F0438</name>
    <dbReference type="NCBI Taxonomy" id="883158"/>
    <lineage>
        <taxon>Bacteria</taxon>
        <taxon>Pseudomonadati</taxon>
        <taxon>Bacteroidota</taxon>
        <taxon>Bacteroidia</taxon>
        <taxon>Bacteroidales</taxon>
        <taxon>Prevotellaceae</taxon>
        <taxon>Prevotella</taxon>
    </lineage>
</organism>
<protein>
    <recommendedName>
        <fullName evidence="3">DUF2971 domain-containing protein</fullName>
    </recommendedName>
</protein>
<proteinExistence type="predicted"/>
<evidence type="ECO:0000313" key="2">
    <source>
        <dbReference type="Proteomes" id="UP000016023"/>
    </source>
</evidence>
<dbReference type="Proteomes" id="UP000016023">
    <property type="component" value="Unassembled WGS sequence"/>
</dbReference>
<accession>H1Q0G2</accession>
<reference evidence="1 2" key="1">
    <citation type="submission" date="2011-12" db="EMBL/GenBank/DDBJ databases">
        <title>The Genome Sequence of Prevotella micans F0438.</title>
        <authorList>
            <consortium name="The Broad Institute Genome Sequencing Platform"/>
            <person name="Earl A."/>
            <person name="Ward D."/>
            <person name="Feldgarden M."/>
            <person name="Gevers D."/>
            <person name="Izard J."/>
            <person name="Baranova O.V."/>
            <person name="Blanton J.M."/>
            <person name="Wade W.G."/>
            <person name="Dewhirst F.E."/>
            <person name="Young S.K."/>
            <person name="Zeng Q."/>
            <person name="Gargeya S."/>
            <person name="Fitzgerald M."/>
            <person name="Haas B."/>
            <person name="Abouelleil A."/>
            <person name="Alvarado L."/>
            <person name="Arachchi H.M."/>
            <person name="Berlin A."/>
            <person name="Chapman S.B."/>
            <person name="Gearin G."/>
            <person name="Goldberg J."/>
            <person name="Griggs A."/>
            <person name="Gujja S."/>
            <person name="Hansen M."/>
            <person name="Heiman D."/>
            <person name="Howarth C."/>
            <person name="Larimer J."/>
            <person name="Lui A."/>
            <person name="MacDonald P.J.P."/>
            <person name="McCowen C."/>
            <person name="Montmayeur A."/>
            <person name="Murphy C."/>
            <person name="Neiman D."/>
            <person name="Pearson M."/>
            <person name="Priest M."/>
            <person name="Roberts A."/>
            <person name="Saif S."/>
            <person name="Shea T."/>
            <person name="Sisk P."/>
            <person name="Stolte C."/>
            <person name="Sykes S."/>
            <person name="Wortman J."/>
            <person name="Nusbaum C."/>
            <person name="Birren B."/>
        </authorList>
    </citation>
    <scope>NUCLEOTIDE SEQUENCE [LARGE SCALE GENOMIC DNA]</scope>
    <source>
        <strain evidence="1 2">F0438</strain>
    </source>
</reference>
<evidence type="ECO:0008006" key="3">
    <source>
        <dbReference type="Google" id="ProtNLM"/>
    </source>
</evidence>
<dbReference type="Pfam" id="PF11185">
    <property type="entry name" value="DUF2971"/>
    <property type="match status" value="1"/>
</dbReference>
<dbReference type="HOGENOM" id="CLU_050666_2_0_10"/>
<dbReference type="STRING" id="883158.HMPREF9140_00400"/>
<sequence>MIGYKYRANAIEGKGSTRDIESLLNDEIWASSFRNLNDPFEATYTDEISKVLPIFNQVFNVNIGDIQKNWKELMAFKDKLGIYSLSTSDKDFPDNELMWAHYANSHKGFCIAYDVEKLEDSEKFSLYVNRMTINYSEKPPQIEITDIKSPNFIIKLFGTKSAVWQYEKEIRLLYTNYGMKKYNPFTLKAIYFGLNMDKQYQAQIIENLENRDVKFYKMERKDKSYNLVPTLICENQRKIENKLSSDQYEILKIDHNHIVENFHVLYKGIKKDKESLINFSSKFREQYATKPSNINIYDSKACIDLIGKYPLYGKEKTLFANHLIALSMFDTPDDILLYPDKY</sequence>
<evidence type="ECO:0000313" key="1">
    <source>
        <dbReference type="EMBL" id="EHO73691.1"/>
    </source>
</evidence>
<dbReference type="AlphaFoldDB" id="H1Q0G2"/>
<dbReference type="InterPro" id="IPR021352">
    <property type="entry name" value="DUF2971"/>
</dbReference>
<dbReference type="RefSeq" id="WP_006951362.1">
    <property type="nucleotide sequence ID" value="NZ_JH594521.1"/>
</dbReference>